<name>A0ABY4GJ84_9BACI</name>
<protein>
    <recommendedName>
        <fullName evidence="3">DUF4340 domain-containing protein</fullName>
    </recommendedName>
</protein>
<accession>A0ABY4GJ84</accession>
<dbReference type="RefSeq" id="WP_244742126.1">
    <property type="nucleotide sequence ID" value="NZ_CP095071.1"/>
</dbReference>
<reference evidence="1 2" key="1">
    <citation type="submission" date="2022-04" db="EMBL/GenBank/DDBJ databases">
        <title>Gracilibacillus sp. isolated from saltern.</title>
        <authorList>
            <person name="Won M."/>
            <person name="Lee C.-M."/>
            <person name="Woen H.-Y."/>
            <person name="Kwon S.-W."/>
        </authorList>
    </citation>
    <scope>NUCLEOTIDE SEQUENCE [LARGE SCALE GENOMIC DNA]</scope>
    <source>
        <strain evidence="1 2">SSPM10-3</strain>
    </source>
</reference>
<organism evidence="1 2">
    <name type="scientific">Gracilibacillus salinarum</name>
    <dbReference type="NCBI Taxonomy" id="2932255"/>
    <lineage>
        <taxon>Bacteria</taxon>
        <taxon>Bacillati</taxon>
        <taxon>Bacillota</taxon>
        <taxon>Bacilli</taxon>
        <taxon>Bacillales</taxon>
        <taxon>Bacillaceae</taxon>
        <taxon>Gracilibacillus</taxon>
    </lineage>
</organism>
<keyword evidence="2" id="KW-1185">Reference proteome</keyword>
<evidence type="ECO:0000313" key="1">
    <source>
        <dbReference type="EMBL" id="UOQ84415.1"/>
    </source>
</evidence>
<dbReference type="EMBL" id="CP095071">
    <property type="protein sequence ID" value="UOQ84415.1"/>
    <property type="molecule type" value="Genomic_DNA"/>
</dbReference>
<dbReference type="Proteomes" id="UP000831537">
    <property type="component" value="Chromosome"/>
</dbReference>
<proteinExistence type="predicted"/>
<sequence length="123" mass="14193">MRKRLWIAVLTFLVLMFVAFEQLYYPAMPIDSISKKEVLDIMEHSTANIVKITEEEKADWFITETGAGSEGVFKEMLGNKGWNFQKQDGSGYFFVKDAETIIVTTQNWTGEYLLVKVPDKWAE</sequence>
<gene>
    <name evidence="1" type="ORF">MUN87_17220</name>
</gene>
<evidence type="ECO:0000313" key="2">
    <source>
        <dbReference type="Proteomes" id="UP000831537"/>
    </source>
</evidence>
<evidence type="ECO:0008006" key="3">
    <source>
        <dbReference type="Google" id="ProtNLM"/>
    </source>
</evidence>